<reference evidence="3" key="1">
    <citation type="journal article" date="2019" name="Int. J. Syst. Evol. Microbiol.">
        <title>The Global Catalogue of Microorganisms (GCM) 10K type strain sequencing project: providing services to taxonomists for standard genome sequencing and annotation.</title>
        <authorList>
            <consortium name="The Broad Institute Genomics Platform"/>
            <consortium name="The Broad Institute Genome Sequencing Center for Infectious Disease"/>
            <person name="Wu L."/>
            <person name="Ma J."/>
        </authorList>
    </citation>
    <scope>NUCLEOTIDE SEQUENCE [LARGE SCALE GENOMIC DNA]</scope>
    <source>
        <strain evidence="3">CGMCC 4.7275</strain>
    </source>
</reference>
<proteinExistence type="predicted"/>
<sequence>MSGPVVKARKRTSRPANAARVDASWHNSPALSPRAATTTRSGGPAVVARAAQTEAARDPLPTTTTLGTVIASGPARAVSRSQK</sequence>
<comment type="caution">
    <text evidence="2">The sequence shown here is derived from an EMBL/GenBank/DDBJ whole genome shotgun (WGS) entry which is preliminary data.</text>
</comment>
<keyword evidence="3" id="KW-1185">Reference proteome</keyword>
<name>A0ABQ2ENX5_9ACTN</name>
<feature type="compositionally biased region" description="Polar residues" evidence="1">
    <location>
        <begin position="25"/>
        <end position="41"/>
    </location>
</feature>
<dbReference type="EMBL" id="BMMV01000021">
    <property type="protein sequence ID" value="GGK15952.1"/>
    <property type="molecule type" value="Genomic_DNA"/>
</dbReference>
<evidence type="ECO:0000256" key="1">
    <source>
        <dbReference type="SAM" id="MobiDB-lite"/>
    </source>
</evidence>
<dbReference type="Proteomes" id="UP000660265">
    <property type="component" value="Unassembled WGS sequence"/>
</dbReference>
<evidence type="ECO:0000313" key="3">
    <source>
        <dbReference type="Proteomes" id="UP000660265"/>
    </source>
</evidence>
<organism evidence="2 3">
    <name type="scientific">Streptomyces camponoticapitis</name>
    <dbReference type="NCBI Taxonomy" id="1616125"/>
    <lineage>
        <taxon>Bacteria</taxon>
        <taxon>Bacillati</taxon>
        <taxon>Actinomycetota</taxon>
        <taxon>Actinomycetes</taxon>
        <taxon>Kitasatosporales</taxon>
        <taxon>Streptomycetaceae</taxon>
        <taxon>Streptomyces</taxon>
    </lineage>
</organism>
<feature type="region of interest" description="Disordered" evidence="1">
    <location>
        <begin position="1"/>
        <end position="43"/>
    </location>
</feature>
<protein>
    <submittedName>
        <fullName evidence="2">Uncharacterized protein</fullName>
    </submittedName>
</protein>
<accession>A0ABQ2ENX5</accession>
<feature type="region of interest" description="Disordered" evidence="1">
    <location>
        <begin position="60"/>
        <end position="83"/>
    </location>
</feature>
<evidence type="ECO:0000313" key="2">
    <source>
        <dbReference type="EMBL" id="GGK15952.1"/>
    </source>
</evidence>
<gene>
    <name evidence="2" type="ORF">GCM10011583_54780</name>
</gene>